<dbReference type="InterPro" id="IPR036404">
    <property type="entry name" value="Jacalin-like_lectin_dom_sf"/>
</dbReference>
<keyword evidence="1 3" id="KW-0732">Signal</keyword>
<evidence type="ECO:0000256" key="2">
    <source>
        <dbReference type="ARBA" id="ARBA00022734"/>
    </source>
</evidence>
<sequence length="189" mass="20715">MLFLAIFAVIAASAIAEPETQSYSYSPPAGSGSGSPFSIIGEGRITAVRVWESSSIRGIQFRYGFTWSSVVGYMSGQLQEMELSDDEAIIQISGKASHYVQSVVIVTSKGRHLEAGQPSGTSFNMYPSRKDAELVFISGTNHGAMTSIAAHWGRKALRLHFPGCFEARRRQQLCVLRFARSKVMITRQT</sequence>
<dbReference type="InterPro" id="IPR052321">
    <property type="entry name" value="PolyBind_ProtTraffic"/>
</dbReference>
<dbReference type="Pfam" id="PF01419">
    <property type="entry name" value="Jacalin"/>
    <property type="match status" value="1"/>
</dbReference>
<dbReference type="GO" id="GO:0030246">
    <property type="term" value="F:carbohydrate binding"/>
    <property type="evidence" value="ECO:0007669"/>
    <property type="project" value="UniProtKB-KW"/>
</dbReference>
<gene>
    <name evidence="5" type="ORF">KUDE01_026274</name>
</gene>
<dbReference type="EMBL" id="JASDAP010000025">
    <property type="protein sequence ID" value="KAK1880750.1"/>
    <property type="molecule type" value="Genomic_DNA"/>
</dbReference>
<evidence type="ECO:0000313" key="6">
    <source>
        <dbReference type="Proteomes" id="UP001228049"/>
    </source>
</evidence>
<dbReference type="SMART" id="SM00915">
    <property type="entry name" value="Jacalin"/>
    <property type="match status" value="1"/>
</dbReference>
<evidence type="ECO:0000313" key="5">
    <source>
        <dbReference type="EMBL" id="KAK1880750.1"/>
    </source>
</evidence>
<dbReference type="Gene3D" id="2.100.10.30">
    <property type="entry name" value="Jacalin-like lectin domain"/>
    <property type="match status" value="1"/>
</dbReference>
<protein>
    <submittedName>
        <fullName evidence="5">Zymogen granule membrane protein 16</fullName>
    </submittedName>
</protein>
<name>A0AAD9BBF9_DISEL</name>
<feature type="chain" id="PRO_5041979548" evidence="3">
    <location>
        <begin position="17"/>
        <end position="189"/>
    </location>
</feature>
<dbReference type="AlphaFoldDB" id="A0AAD9BBF9"/>
<keyword evidence="2" id="KW-0430">Lectin</keyword>
<reference evidence="5" key="1">
    <citation type="submission" date="2023-04" db="EMBL/GenBank/DDBJ databases">
        <title>Chromosome-level genome of Chaenocephalus aceratus.</title>
        <authorList>
            <person name="Park H."/>
        </authorList>
    </citation>
    <scope>NUCLEOTIDE SEQUENCE</scope>
    <source>
        <strain evidence="5">DE</strain>
        <tissue evidence="5">Muscle</tissue>
    </source>
</reference>
<evidence type="ECO:0000256" key="3">
    <source>
        <dbReference type="SAM" id="SignalP"/>
    </source>
</evidence>
<dbReference type="PANTHER" id="PTHR33589:SF3">
    <property type="entry name" value="ZYMOGEN GRANULE MEMBRANE PROTEIN 16-LIKE"/>
    <property type="match status" value="1"/>
</dbReference>
<feature type="domain" description="Jacalin-type lectin" evidence="4">
    <location>
        <begin position="23"/>
        <end position="154"/>
    </location>
</feature>
<dbReference type="PANTHER" id="PTHR33589">
    <property type="entry name" value="OS11G0524900 PROTEIN"/>
    <property type="match status" value="1"/>
</dbReference>
<organism evidence="5 6">
    <name type="scientific">Dissostichus eleginoides</name>
    <name type="common">Patagonian toothfish</name>
    <name type="synonym">Dissostichus amissus</name>
    <dbReference type="NCBI Taxonomy" id="100907"/>
    <lineage>
        <taxon>Eukaryota</taxon>
        <taxon>Metazoa</taxon>
        <taxon>Chordata</taxon>
        <taxon>Craniata</taxon>
        <taxon>Vertebrata</taxon>
        <taxon>Euteleostomi</taxon>
        <taxon>Actinopterygii</taxon>
        <taxon>Neopterygii</taxon>
        <taxon>Teleostei</taxon>
        <taxon>Neoteleostei</taxon>
        <taxon>Acanthomorphata</taxon>
        <taxon>Eupercaria</taxon>
        <taxon>Perciformes</taxon>
        <taxon>Notothenioidei</taxon>
        <taxon>Nototheniidae</taxon>
        <taxon>Dissostichus</taxon>
    </lineage>
</organism>
<comment type="caution">
    <text evidence="5">The sequence shown here is derived from an EMBL/GenBank/DDBJ whole genome shotgun (WGS) entry which is preliminary data.</text>
</comment>
<dbReference type="Proteomes" id="UP001228049">
    <property type="component" value="Unassembled WGS sequence"/>
</dbReference>
<dbReference type="SUPFAM" id="SSF51101">
    <property type="entry name" value="Mannose-binding lectins"/>
    <property type="match status" value="1"/>
</dbReference>
<evidence type="ECO:0000259" key="4">
    <source>
        <dbReference type="PROSITE" id="PS51752"/>
    </source>
</evidence>
<feature type="non-terminal residue" evidence="5">
    <location>
        <position position="189"/>
    </location>
</feature>
<feature type="signal peptide" evidence="3">
    <location>
        <begin position="1"/>
        <end position="16"/>
    </location>
</feature>
<accession>A0AAD9BBF9</accession>
<keyword evidence="6" id="KW-1185">Reference proteome</keyword>
<dbReference type="PROSITE" id="PS51752">
    <property type="entry name" value="JACALIN_LECTIN"/>
    <property type="match status" value="1"/>
</dbReference>
<proteinExistence type="predicted"/>
<dbReference type="InterPro" id="IPR001229">
    <property type="entry name" value="Jacalin-like_lectin_dom"/>
</dbReference>
<evidence type="ECO:0000256" key="1">
    <source>
        <dbReference type="ARBA" id="ARBA00022729"/>
    </source>
</evidence>